<feature type="domain" description="Arm DNA-binding" evidence="1">
    <location>
        <begin position="4"/>
        <end position="62"/>
    </location>
</feature>
<reference evidence="2 3" key="1">
    <citation type="submission" date="2019-09" db="EMBL/GenBank/DDBJ databases">
        <title>Complete genome sequence of Arachidicoccus sp. B3-10 isolated from apple orchard soil.</title>
        <authorList>
            <person name="Kim H.S."/>
            <person name="Han K.-I."/>
            <person name="Suh M.K."/>
            <person name="Lee K.C."/>
            <person name="Eom M.K."/>
            <person name="Kim J.-S."/>
            <person name="Kang S.W."/>
            <person name="Sin Y."/>
            <person name="Lee J.-S."/>
        </authorList>
    </citation>
    <scope>NUCLEOTIDE SEQUENCE [LARGE SCALE GENOMIC DNA]</scope>
    <source>
        <strain evidence="2 3">B3-10</strain>
    </source>
</reference>
<name>A0A5P2G354_9BACT</name>
<dbReference type="EMBL" id="CP044016">
    <property type="protein sequence ID" value="QES89148.1"/>
    <property type="molecule type" value="Genomic_DNA"/>
</dbReference>
<keyword evidence="3" id="KW-1185">Reference proteome</keyword>
<evidence type="ECO:0000313" key="2">
    <source>
        <dbReference type="EMBL" id="QES89148.1"/>
    </source>
</evidence>
<accession>A0A5P2G354</accession>
<evidence type="ECO:0000313" key="3">
    <source>
        <dbReference type="Proteomes" id="UP000292424"/>
    </source>
</evidence>
<sequence>MPIKYSTGLKTLPAEWNDKKQRIREKRNMELFEDVNANLDRIENHALKTYLAMSNTNELFQAMNFKEQLKIDLGKKKDLTKFSFLEYIEKVIDDCD</sequence>
<dbReference type="KEGG" id="arac:E0W69_010910"/>
<gene>
    <name evidence="2" type="ORF">E0W69_010910</name>
</gene>
<proteinExistence type="predicted"/>
<dbReference type="InterPro" id="IPR035386">
    <property type="entry name" value="Arm-DNA-bind_5"/>
</dbReference>
<dbReference type="AlphaFoldDB" id="A0A5P2G354"/>
<dbReference type="Pfam" id="PF17293">
    <property type="entry name" value="Arm-DNA-bind_5"/>
    <property type="match status" value="1"/>
</dbReference>
<dbReference type="Proteomes" id="UP000292424">
    <property type="component" value="Chromosome"/>
</dbReference>
<protein>
    <recommendedName>
        <fullName evidence="1">Arm DNA-binding domain-containing protein</fullName>
    </recommendedName>
</protein>
<evidence type="ECO:0000259" key="1">
    <source>
        <dbReference type="Pfam" id="PF17293"/>
    </source>
</evidence>
<dbReference type="RefSeq" id="WP_131330094.1">
    <property type="nucleotide sequence ID" value="NZ_CP044016.1"/>
</dbReference>
<organism evidence="2 3">
    <name type="scientific">Rhizosphaericola mali</name>
    <dbReference type="NCBI Taxonomy" id="2545455"/>
    <lineage>
        <taxon>Bacteria</taxon>
        <taxon>Pseudomonadati</taxon>
        <taxon>Bacteroidota</taxon>
        <taxon>Chitinophagia</taxon>
        <taxon>Chitinophagales</taxon>
        <taxon>Chitinophagaceae</taxon>
        <taxon>Rhizosphaericola</taxon>
    </lineage>
</organism>